<dbReference type="Pfam" id="PF00083">
    <property type="entry name" value="Sugar_tr"/>
    <property type="match status" value="1"/>
</dbReference>
<dbReference type="PROSITE" id="PS50850">
    <property type="entry name" value="MFS"/>
    <property type="match status" value="1"/>
</dbReference>
<accession>A0ABP1QUL5</accession>
<evidence type="ECO:0000256" key="5">
    <source>
        <dbReference type="ARBA" id="ARBA00024348"/>
    </source>
</evidence>
<dbReference type="NCBIfam" id="TIGR00879">
    <property type="entry name" value="SP"/>
    <property type="match status" value="1"/>
</dbReference>
<feature type="transmembrane region" description="Helical" evidence="8">
    <location>
        <begin position="202"/>
        <end position="222"/>
    </location>
</feature>
<proteinExistence type="inferred from homology"/>
<protein>
    <recommendedName>
        <fullName evidence="9">Major facilitator superfamily (MFS) profile domain-containing protein</fullName>
    </recommendedName>
</protein>
<evidence type="ECO:0000256" key="8">
    <source>
        <dbReference type="SAM" id="Phobius"/>
    </source>
</evidence>
<feature type="transmembrane region" description="Helical" evidence="8">
    <location>
        <begin position="261"/>
        <end position="282"/>
    </location>
</feature>
<feature type="transmembrane region" description="Helical" evidence="8">
    <location>
        <begin position="527"/>
        <end position="555"/>
    </location>
</feature>
<feature type="compositionally biased region" description="Polar residues" evidence="7">
    <location>
        <begin position="44"/>
        <end position="65"/>
    </location>
</feature>
<feature type="transmembrane region" description="Helical" evidence="8">
    <location>
        <begin position="228"/>
        <end position="249"/>
    </location>
</feature>
<feature type="compositionally biased region" description="Basic and acidic residues" evidence="7">
    <location>
        <begin position="8"/>
        <end position="22"/>
    </location>
</feature>
<keyword evidence="3 8" id="KW-1133">Transmembrane helix</keyword>
<keyword evidence="4 8" id="KW-0472">Membrane</keyword>
<feature type="transmembrane region" description="Helical" evidence="8">
    <location>
        <begin position="369"/>
        <end position="394"/>
    </location>
</feature>
<feature type="transmembrane region" description="Helical" evidence="8">
    <location>
        <begin position="129"/>
        <end position="153"/>
    </location>
</feature>
<sequence>MGLLSQDPHSRAADEQGDRNNFDDMGSELAINGADVETPFLPVSDNNGGSSDEETQSTTLSPGDTMTSEAWAACMPKDVLSNIVLETPHLVDDSKEPPIKFLIPKQDNNFNSEEITAISFIPTQIWPQVMAAVAVSLGSMIIGFGSAYTSTALPTMSAEYNSTIVIDSEGTEASWIGSLLPLGALLGGISGGSFVEYFGRKSTILATAIPFILSWLLIAFAQNIWMLYIARSIAGFSIGIASLSLPVYLAETVQPEVRGVLGLLPTCIGNIGILICFTAGSYMTWDSLATLGACLSVPFLVCMCFIPETPRWYIAKGREECAEKALQWLRGSGADIRAELNEIKNTHLLTKKYSTKLKDLFGKTYRKSILASLGLMFFQQFSGINAVIFYTVYIFELSHSSIDSNLSTIIVGLVNFGAVFVATLLIDRLGRKVLLLISNVVMIFCLSTLAAFFYLKQHQPEMIEDLGWIPLASFILFVIAFSLGFGPIPWLMMGEIFPGRIRGSAAAVATAFNWSCTFIVTKTFPEFVAIFGGHFAFLFFAIVCFIGFFFIIFCVPETQGKSLEDIERNLTRPFRRISSTANLKPLPMGM</sequence>
<feature type="transmembrane region" description="Helical" evidence="8">
    <location>
        <begin position="288"/>
        <end position="306"/>
    </location>
</feature>
<feature type="transmembrane region" description="Helical" evidence="8">
    <location>
        <begin position="406"/>
        <end position="426"/>
    </location>
</feature>
<evidence type="ECO:0000259" key="9">
    <source>
        <dbReference type="PROSITE" id="PS50850"/>
    </source>
</evidence>
<evidence type="ECO:0000256" key="2">
    <source>
        <dbReference type="ARBA" id="ARBA00022692"/>
    </source>
</evidence>
<evidence type="ECO:0000256" key="7">
    <source>
        <dbReference type="SAM" id="MobiDB-lite"/>
    </source>
</evidence>
<gene>
    <name evidence="10" type="ORF">ODALV1_LOCUS15411</name>
</gene>
<comment type="caution">
    <text evidence="10">The sequence shown here is derived from an EMBL/GenBank/DDBJ whole genome shotgun (WGS) entry which is preliminary data.</text>
</comment>
<dbReference type="InterPro" id="IPR044775">
    <property type="entry name" value="MFS_ERD6/Tret1-like"/>
</dbReference>
<comment type="subcellular location">
    <subcellularLocation>
        <location evidence="1">Membrane</location>
        <topology evidence="1">Multi-pass membrane protein</topology>
    </subcellularLocation>
</comment>
<evidence type="ECO:0000313" key="10">
    <source>
        <dbReference type="EMBL" id="CAL8111910.1"/>
    </source>
</evidence>
<dbReference type="InterPro" id="IPR036259">
    <property type="entry name" value="MFS_trans_sf"/>
</dbReference>
<evidence type="ECO:0000256" key="6">
    <source>
        <dbReference type="RuleBase" id="RU003346"/>
    </source>
</evidence>
<dbReference type="PANTHER" id="PTHR48021:SF96">
    <property type="entry name" value="FACILITATED TREHALOSE TRANSPORTER TRET1-1-RELATED"/>
    <property type="match status" value="1"/>
</dbReference>
<keyword evidence="11" id="KW-1185">Reference proteome</keyword>
<dbReference type="CDD" id="cd17358">
    <property type="entry name" value="MFS_GLUT6_8_Class3_like"/>
    <property type="match status" value="1"/>
</dbReference>
<dbReference type="PANTHER" id="PTHR48021">
    <property type="match status" value="1"/>
</dbReference>
<dbReference type="InterPro" id="IPR050549">
    <property type="entry name" value="MFS_Trehalose_Transporter"/>
</dbReference>
<feature type="transmembrane region" description="Helical" evidence="8">
    <location>
        <begin position="173"/>
        <end position="195"/>
    </location>
</feature>
<organism evidence="10 11">
    <name type="scientific">Orchesella dallaii</name>
    <dbReference type="NCBI Taxonomy" id="48710"/>
    <lineage>
        <taxon>Eukaryota</taxon>
        <taxon>Metazoa</taxon>
        <taxon>Ecdysozoa</taxon>
        <taxon>Arthropoda</taxon>
        <taxon>Hexapoda</taxon>
        <taxon>Collembola</taxon>
        <taxon>Entomobryomorpha</taxon>
        <taxon>Entomobryoidea</taxon>
        <taxon>Orchesellidae</taxon>
        <taxon>Orchesellinae</taxon>
        <taxon>Orchesella</taxon>
    </lineage>
</organism>
<dbReference type="EMBL" id="CAXLJM020000046">
    <property type="protein sequence ID" value="CAL8111910.1"/>
    <property type="molecule type" value="Genomic_DNA"/>
</dbReference>
<evidence type="ECO:0000256" key="4">
    <source>
        <dbReference type="ARBA" id="ARBA00023136"/>
    </source>
</evidence>
<feature type="transmembrane region" description="Helical" evidence="8">
    <location>
        <begin position="467"/>
        <end position="491"/>
    </location>
</feature>
<dbReference type="PROSITE" id="PS00217">
    <property type="entry name" value="SUGAR_TRANSPORT_2"/>
    <property type="match status" value="1"/>
</dbReference>
<keyword evidence="2 8" id="KW-0812">Transmembrane</keyword>
<dbReference type="InterPro" id="IPR020846">
    <property type="entry name" value="MFS_dom"/>
</dbReference>
<dbReference type="InterPro" id="IPR005829">
    <property type="entry name" value="Sugar_transporter_CS"/>
</dbReference>
<name>A0ABP1QUL5_9HEXA</name>
<dbReference type="InterPro" id="IPR005828">
    <property type="entry name" value="MFS_sugar_transport-like"/>
</dbReference>
<evidence type="ECO:0000256" key="3">
    <source>
        <dbReference type="ARBA" id="ARBA00022989"/>
    </source>
</evidence>
<comment type="similarity">
    <text evidence="5">Belongs to the major facilitator superfamily. Sugar transporter (TC 2.A.1.1) family. Trehalose transporter subfamily.</text>
</comment>
<dbReference type="PRINTS" id="PR00171">
    <property type="entry name" value="SUGRTRNSPORT"/>
</dbReference>
<dbReference type="SUPFAM" id="SSF103473">
    <property type="entry name" value="MFS general substrate transporter"/>
    <property type="match status" value="1"/>
</dbReference>
<reference evidence="10 11" key="1">
    <citation type="submission" date="2024-08" db="EMBL/GenBank/DDBJ databases">
        <authorList>
            <person name="Cucini C."/>
            <person name="Frati F."/>
        </authorList>
    </citation>
    <scope>NUCLEOTIDE SEQUENCE [LARGE SCALE GENOMIC DNA]</scope>
</reference>
<dbReference type="InterPro" id="IPR003663">
    <property type="entry name" value="Sugar/inositol_transpt"/>
</dbReference>
<dbReference type="Gene3D" id="1.20.1250.20">
    <property type="entry name" value="MFS general substrate transporter like domains"/>
    <property type="match status" value="1"/>
</dbReference>
<feature type="transmembrane region" description="Helical" evidence="8">
    <location>
        <begin position="433"/>
        <end position="455"/>
    </location>
</feature>
<feature type="domain" description="Major facilitator superfamily (MFS) profile" evidence="9">
    <location>
        <begin position="131"/>
        <end position="559"/>
    </location>
</feature>
<feature type="region of interest" description="Disordered" evidence="7">
    <location>
        <begin position="1"/>
        <end position="65"/>
    </location>
</feature>
<dbReference type="Proteomes" id="UP001642540">
    <property type="component" value="Unassembled WGS sequence"/>
</dbReference>
<feature type="transmembrane region" description="Helical" evidence="8">
    <location>
        <begin position="503"/>
        <end position="521"/>
    </location>
</feature>
<evidence type="ECO:0000256" key="1">
    <source>
        <dbReference type="ARBA" id="ARBA00004141"/>
    </source>
</evidence>
<evidence type="ECO:0000313" key="11">
    <source>
        <dbReference type="Proteomes" id="UP001642540"/>
    </source>
</evidence>
<keyword evidence="6" id="KW-0813">Transport</keyword>